<dbReference type="InterPro" id="IPR005174">
    <property type="entry name" value="KIB1-4_b-propeller"/>
</dbReference>
<evidence type="ECO:0000313" key="2">
    <source>
        <dbReference type="EMBL" id="GJN04486.1"/>
    </source>
</evidence>
<feature type="domain" description="KIB1-4 beta-propeller" evidence="1">
    <location>
        <begin position="25"/>
        <end position="241"/>
    </location>
</feature>
<name>A0AAV5D250_ELECO</name>
<dbReference type="Proteomes" id="UP001054889">
    <property type="component" value="Unassembled WGS sequence"/>
</dbReference>
<evidence type="ECO:0000313" key="3">
    <source>
        <dbReference type="Proteomes" id="UP001054889"/>
    </source>
</evidence>
<dbReference type="PANTHER" id="PTHR44586:SF23">
    <property type="entry name" value="F-BOX DOMAIN-CONTAINING PROTEIN"/>
    <property type="match status" value="1"/>
</dbReference>
<evidence type="ECO:0000259" key="1">
    <source>
        <dbReference type="Pfam" id="PF03478"/>
    </source>
</evidence>
<organism evidence="2 3">
    <name type="scientific">Eleusine coracana subsp. coracana</name>
    <dbReference type="NCBI Taxonomy" id="191504"/>
    <lineage>
        <taxon>Eukaryota</taxon>
        <taxon>Viridiplantae</taxon>
        <taxon>Streptophyta</taxon>
        <taxon>Embryophyta</taxon>
        <taxon>Tracheophyta</taxon>
        <taxon>Spermatophyta</taxon>
        <taxon>Magnoliopsida</taxon>
        <taxon>Liliopsida</taxon>
        <taxon>Poales</taxon>
        <taxon>Poaceae</taxon>
        <taxon>PACMAD clade</taxon>
        <taxon>Chloridoideae</taxon>
        <taxon>Cynodonteae</taxon>
        <taxon>Eleusininae</taxon>
        <taxon>Eleusine</taxon>
    </lineage>
</organism>
<reference evidence="2" key="1">
    <citation type="journal article" date="2018" name="DNA Res.">
        <title>Multiple hybrid de novo genome assembly of finger millet, an orphan allotetraploid crop.</title>
        <authorList>
            <person name="Hatakeyama M."/>
            <person name="Aluri S."/>
            <person name="Balachadran M.T."/>
            <person name="Sivarajan S.R."/>
            <person name="Patrignani A."/>
            <person name="Gruter S."/>
            <person name="Poveda L."/>
            <person name="Shimizu-Inatsugi R."/>
            <person name="Baeten J."/>
            <person name="Francoijs K.J."/>
            <person name="Nataraja K.N."/>
            <person name="Reddy Y.A.N."/>
            <person name="Phadnis S."/>
            <person name="Ravikumar R.L."/>
            <person name="Schlapbach R."/>
            <person name="Sreeman S.M."/>
            <person name="Shimizu K.K."/>
        </authorList>
    </citation>
    <scope>NUCLEOTIDE SEQUENCE</scope>
</reference>
<comment type="caution">
    <text evidence="2">The sequence shown here is derived from an EMBL/GenBank/DDBJ whole genome shotgun (WGS) entry which is preliminary data.</text>
</comment>
<reference evidence="2" key="2">
    <citation type="submission" date="2021-12" db="EMBL/GenBank/DDBJ databases">
        <title>Resequencing data analysis of finger millet.</title>
        <authorList>
            <person name="Hatakeyama M."/>
            <person name="Aluri S."/>
            <person name="Balachadran M.T."/>
            <person name="Sivarajan S.R."/>
            <person name="Poveda L."/>
            <person name="Shimizu-Inatsugi R."/>
            <person name="Schlapbach R."/>
            <person name="Sreeman S.M."/>
            <person name="Shimizu K.K."/>
        </authorList>
    </citation>
    <scope>NUCLEOTIDE SEQUENCE</scope>
</reference>
<keyword evidence="3" id="KW-1185">Reference proteome</keyword>
<dbReference type="EMBL" id="BQKI01000011">
    <property type="protein sequence ID" value="GJN04486.1"/>
    <property type="molecule type" value="Genomic_DNA"/>
</dbReference>
<sequence>MYSVQESGDLDDPDDPVHYPAQKLRLFLYYKIVMSCSPSKGRDCIVLLLHRPNGQLSFARLGDDRWTRITGASLTWDSSYRDAFYNIKDGLFYVLSFDGSMITLDLSGPSPVAKDIMPEAIPWNDPIKDLVQTSWGDLLQVWRLKEIKRSVTPVEVRHEVDDPYKVSCIKEFFLYKVDYDLQDLVKLTSIGDHALFLGFNSAVCLPTKDFPMLKPDCAYVTDGFYEEICTDKHNMREIGIWDFKSNTLHSLARCNLVFHGLIGRHQSG</sequence>
<gene>
    <name evidence="2" type="primary">ga22036</name>
    <name evidence="2" type="ORF">PR202_ga22036</name>
</gene>
<dbReference type="PANTHER" id="PTHR44586">
    <property type="entry name" value="F-BOX DOMAIN CONTAINING PROTEIN, EXPRESSED"/>
    <property type="match status" value="1"/>
</dbReference>
<protein>
    <recommendedName>
        <fullName evidence="1">KIB1-4 beta-propeller domain-containing protein</fullName>
    </recommendedName>
</protein>
<accession>A0AAV5D250</accession>
<dbReference type="AlphaFoldDB" id="A0AAV5D250"/>
<proteinExistence type="predicted"/>
<dbReference type="Pfam" id="PF03478">
    <property type="entry name" value="Beta-prop_KIB1-4"/>
    <property type="match status" value="1"/>
</dbReference>